<evidence type="ECO:0000313" key="2">
    <source>
        <dbReference type="EMBL" id="CAE0837209.1"/>
    </source>
</evidence>
<reference evidence="2" key="1">
    <citation type="submission" date="2021-01" db="EMBL/GenBank/DDBJ databases">
        <authorList>
            <person name="Corre E."/>
            <person name="Pelletier E."/>
            <person name="Niang G."/>
            <person name="Scheremetjew M."/>
            <person name="Finn R."/>
            <person name="Kale V."/>
            <person name="Holt S."/>
            <person name="Cochrane G."/>
            <person name="Meng A."/>
            <person name="Brown T."/>
            <person name="Cohen L."/>
        </authorList>
    </citation>
    <scope>NUCLEOTIDE SEQUENCE</scope>
    <source>
        <strain evidence="2">CCMP1594</strain>
    </source>
</reference>
<name>A0A7S4LLE7_9EUGL</name>
<protein>
    <submittedName>
        <fullName evidence="2">Uncharacterized protein</fullName>
    </submittedName>
</protein>
<proteinExistence type="predicted"/>
<gene>
    <name evidence="2" type="ORF">EGYM00163_LOCUS48579</name>
</gene>
<dbReference type="EMBL" id="HBJA01140861">
    <property type="protein sequence ID" value="CAE0837209.1"/>
    <property type="molecule type" value="Transcribed_RNA"/>
</dbReference>
<dbReference type="AlphaFoldDB" id="A0A7S4LLE7"/>
<organism evidence="2">
    <name type="scientific">Eutreptiella gymnastica</name>
    <dbReference type="NCBI Taxonomy" id="73025"/>
    <lineage>
        <taxon>Eukaryota</taxon>
        <taxon>Discoba</taxon>
        <taxon>Euglenozoa</taxon>
        <taxon>Euglenida</taxon>
        <taxon>Spirocuta</taxon>
        <taxon>Euglenophyceae</taxon>
        <taxon>Eutreptiales</taxon>
        <taxon>Eutreptiaceae</taxon>
        <taxon>Eutreptiella</taxon>
    </lineage>
</organism>
<accession>A0A7S4LLE7</accession>
<feature type="region of interest" description="Disordered" evidence="1">
    <location>
        <begin position="23"/>
        <end position="50"/>
    </location>
</feature>
<evidence type="ECO:0000256" key="1">
    <source>
        <dbReference type="SAM" id="MobiDB-lite"/>
    </source>
</evidence>
<sequence>MILSQHHVTPYITPHTCCDAVAEKQSPPSTARPIDLLPYPETHVPEVPGRSGGQDFPWCGKKDLVLLLCTPKLVPLPLRKNNYGAQQHVHKKYANCHFHHEIP</sequence>